<proteinExistence type="evidence at transcript level"/>
<reference evidence="1" key="1">
    <citation type="submission" date="2012-03" db="EMBL/GenBank/DDBJ databases">
        <authorList>
            <person name="Carlson J."/>
            <person name="Booth B."/>
            <person name="Frise E."/>
            <person name="Sandler J."/>
            <person name="Wan K."/>
            <person name="Yu C."/>
            <person name="Celniker S."/>
        </authorList>
    </citation>
    <scope>NUCLEOTIDE SEQUENCE</scope>
</reference>
<dbReference type="AlphaFoldDB" id="H8F4Q5"/>
<protein>
    <submittedName>
        <fullName evidence="1">MIP34689p1</fullName>
    </submittedName>
</protein>
<accession>H8F4Q5</accession>
<feature type="non-terminal residue" evidence="1">
    <location>
        <position position="1"/>
    </location>
</feature>
<name>H8F4Q5_DROME</name>
<organism evidence="1">
    <name type="scientific">Drosophila melanogaster</name>
    <name type="common">Fruit fly</name>
    <dbReference type="NCBI Taxonomy" id="7227"/>
    <lineage>
        <taxon>Eukaryota</taxon>
        <taxon>Metazoa</taxon>
        <taxon>Ecdysozoa</taxon>
        <taxon>Arthropoda</taxon>
        <taxon>Hexapoda</taxon>
        <taxon>Insecta</taxon>
        <taxon>Pterygota</taxon>
        <taxon>Neoptera</taxon>
        <taxon>Endopterygota</taxon>
        <taxon>Diptera</taxon>
        <taxon>Brachycera</taxon>
        <taxon>Muscomorpha</taxon>
        <taxon>Ephydroidea</taxon>
        <taxon>Drosophilidae</taxon>
        <taxon>Drosophila</taxon>
        <taxon>Sophophora</taxon>
    </lineage>
</organism>
<dbReference type="EMBL" id="BT133295">
    <property type="protein sequence ID" value="AFC97491.1"/>
    <property type="molecule type" value="mRNA"/>
</dbReference>
<sequence>KTKQFYFDGRVCVCIIRNGNPKRGNKTCNDYISR</sequence>
<evidence type="ECO:0000313" key="1">
    <source>
        <dbReference type="EMBL" id="AFC97491.1"/>
    </source>
</evidence>